<protein>
    <recommendedName>
        <fullName evidence="1">glutathione-specific gamma-glutamylcyclotransferase</fullName>
        <ecNumber evidence="1">4.3.2.7</ecNumber>
    </recommendedName>
</protein>
<evidence type="ECO:0000313" key="4">
    <source>
        <dbReference type="EMBL" id="KAK2073553.1"/>
    </source>
</evidence>
<dbReference type="Proteomes" id="UP001217918">
    <property type="component" value="Unassembled WGS sequence"/>
</dbReference>
<feature type="region of interest" description="Disordered" evidence="3">
    <location>
        <begin position="205"/>
        <end position="247"/>
    </location>
</feature>
<dbReference type="PANTHER" id="PTHR12192">
    <property type="entry name" value="CATION TRANSPORT PROTEIN CHAC-RELATED"/>
    <property type="match status" value="1"/>
</dbReference>
<dbReference type="InterPro" id="IPR006840">
    <property type="entry name" value="ChaC"/>
</dbReference>
<dbReference type="InterPro" id="IPR013024">
    <property type="entry name" value="GGCT-like"/>
</dbReference>
<dbReference type="GO" id="GO:0005737">
    <property type="term" value="C:cytoplasm"/>
    <property type="evidence" value="ECO:0007669"/>
    <property type="project" value="TreeGrafter"/>
</dbReference>
<proteinExistence type="predicted"/>
<dbReference type="FunFam" id="3.10.490.10:FF:000021">
    <property type="entry name" value="Gamma-glutamylcyclotransferase"/>
    <property type="match status" value="1"/>
</dbReference>
<sequence>MAEVPEHNDFWLFGYGSLIYKPPPHFDRRIPGWVTGYVRRFWQASEDHRGTPEAPGRVVTLIERAHWASLADGHDAAPDQVWGVAYRIRPERVAEVRASLDLRESNGYTIDHTLFHAAAAAAASAPRRRPLRALVYIGTPDNRQFVGPQEPQALAEHIFRSAGPSGPNRDYLWALERALDQLGPDSRDAHVSDLAQRVRALAAREAAETGLSRAPPPLESLGPDGRGQALQTGDEREETQQRRVTHG</sequence>
<dbReference type="EMBL" id="JAQQPM010000007">
    <property type="protein sequence ID" value="KAK2073553.1"/>
    <property type="molecule type" value="Genomic_DNA"/>
</dbReference>
<dbReference type="GO" id="GO:0061928">
    <property type="term" value="F:glutathione specific gamma-glutamylcyclotransferase activity"/>
    <property type="evidence" value="ECO:0007669"/>
    <property type="project" value="UniProtKB-EC"/>
</dbReference>
<organism evidence="4 5">
    <name type="scientific">Phyllachora maydis</name>
    <dbReference type="NCBI Taxonomy" id="1825666"/>
    <lineage>
        <taxon>Eukaryota</taxon>
        <taxon>Fungi</taxon>
        <taxon>Dikarya</taxon>
        <taxon>Ascomycota</taxon>
        <taxon>Pezizomycotina</taxon>
        <taxon>Sordariomycetes</taxon>
        <taxon>Sordariomycetidae</taxon>
        <taxon>Phyllachorales</taxon>
        <taxon>Phyllachoraceae</taxon>
        <taxon>Phyllachora</taxon>
    </lineage>
</organism>
<evidence type="ECO:0000313" key="5">
    <source>
        <dbReference type="Proteomes" id="UP001217918"/>
    </source>
</evidence>
<dbReference type="AlphaFoldDB" id="A0AAD9I9C7"/>
<evidence type="ECO:0000256" key="1">
    <source>
        <dbReference type="ARBA" id="ARBA00012344"/>
    </source>
</evidence>
<comment type="caution">
    <text evidence="4">The sequence shown here is derived from an EMBL/GenBank/DDBJ whole genome shotgun (WGS) entry which is preliminary data.</text>
</comment>
<dbReference type="PANTHER" id="PTHR12192:SF2">
    <property type="entry name" value="GLUTATHIONE-SPECIFIC GAMMA-GLUTAMYLCYCLOTRANSFERASE 2"/>
    <property type="match status" value="1"/>
</dbReference>
<dbReference type="Gene3D" id="3.10.490.10">
    <property type="entry name" value="Gamma-glutamyl cyclotransferase-like"/>
    <property type="match status" value="1"/>
</dbReference>
<keyword evidence="2" id="KW-0456">Lyase</keyword>
<dbReference type="GO" id="GO:0006751">
    <property type="term" value="P:glutathione catabolic process"/>
    <property type="evidence" value="ECO:0007669"/>
    <property type="project" value="InterPro"/>
</dbReference>
<accession>A0AAD9I9C7</accession>
<name>A0AAD9I9C7_9PEZI</name>
<keyword evidence="5" id="KW-1185">Reference proteome</keyword>
<reference evidence="4" key="1">
    <citation type="journal article" date="2023" name="Mol. Plant Microbe Interact.">
        <title>Elucidating the Obligate Nature and Biological Capacity of an Invasive Fungal Corn Pathogen.</title>
        <authorList>
            <person name="MacCready J.S."/>
            <person name="Roggenkamp E.M."/>
            <person name="Gdanetz K."/>
            <person name="Chilvers M.I."/>
        </authorList>
    </citation>
    <scope>NUCLEOTIDE SEQUENCE</scope>
    <source>
        <strain evidence="4">PM02</strain>
    </source>
</reference>
<evidence type="ECO:0000256" key="2">
    <source>
        <dbReference type="ARBA" id="ARBA00023239"/>
    </source>
</evidence>
<dbReference type="Pfam" id="PF04752">
    <property type="entry name" value="ChaC"/>
    <property type="match status" value="1"/>
</dbReference>
<evidence type="ECO:0000256" key="3">
    <source>
        <dbReference type="SAM" id="MobiDB-lite"/>
    </source>
</evidence>
<gene>
    <name evidence="4" type="ORF">P8C59_007832</name>
</gene>
<dbReference type="CDD" id="cd06661">
    <property type="entry name" value="GGCT_like"/>
    <property type="match status" value="1"/>
</dbReference>
<dbReference type="EC" id="4.3.2.7" evidence="1"/>